<dbReference type="GeneID" id="5653509"/>
<evidence type="ECO:0000313" key="1">
    <source>
        <dbReference type="EMBL" id="CAJ05752.1"/>
    </source>
</evidence>
<dbReference type="EMBL" id="FR796424">
    <property type="protein sequence ID" value="CAJ05752.1"/>
    <property type="molecule type" value="Genomic_DNA"/>
</dbReference>
<accession>Q4Q7W8</accession>
<gene>
    <name evidence="1" type="ORF">LMJF_28_2940</name>
</gene>
<dbReference type="AlphaFoldDB" id="Q4Q7W8"/>
<sequence length="142" mass="15683">MDGVNDARLPPARAFRVLRRKRWFGKQVDERIELETLAVYVSNDFSGTAFYLEFPYTAAGMAGDGAASPECTSLLGPMEPTGAHGMMTLECEAGSFSCRLQWLEATLKPPIILLSVARREAQTPVPAEQGLPKELLRDRVVR</sequence>
<dbReference type="OMA" id="GWFSKHE"/>
<keyword evidence="2" id="KW-1185">Reference proteome</keyword>
<reference evidence="1 2" key="2">
    <citation type="journal article" date="2011" name="Genome Res.">
        <title>Chromosome and gene copy number variation allow major structural change between species and strains of Leishmania.</title>
        <authorList>
            <person name="Rogers M.B."/>
            <person name="Hilley J.D."/>
            <person name="Dickens N.J."/>
            <person name="Wilkes J."/>
            <person name="Bates P.A."/>
            <person name="Depledge D.P."/>
            <person name="Harris D."/>
            <person name="Her Y."/>
            <person name="Herzyk P."/>
            <person name="Imamura H."/>
            <person name="Otto T.D."/>
            <person name="Sanders M."/>
            <person name="Seeger K."/>
            <person name="Dujardin J.C."/>
            <person name="Berriman M."/>
            <person name="Smith D.F."/>
            <person name="Hertz-Fowler C."/>
            <person name="Mottram J.C."/>
        </authorList>
    </citation>
    <scope>NUCLEOTIDE SEQUENCE [LARGE SCALE GENOMIC DNA]</scope>
    <source>
        <strain evidence="2">MHOM/IL/81/Friedlin</strain>
    </source>
</reference>
<dbReference type="VEuPathDB" id="TriTrypDB:LmjF.28.2940"/>
<dbReference type="VEuPathDB" id="TriTrypDB:LMJLV39_280037900"/>
<dbReference type="VEuPathDB" id="TriTrypDB:LMJSD75_280037500"/>
<reference evidence="1 2" key="1">
    <citation type="journal article" date="2005" name="Science">
        <title>The genome of the kinetoplastid parasite, Leishmania major.</title>
        <authorList>
            <person name="Ivens A.C."/>
            <person name="Peacock C.S."/>
            <person name="Worthey E.A."/>
            <person name="Murphy L."/>
            <person name="Aggarwal G."/>
            <person name="Berriman M."/>
            <person name="Sisk E."/>
            <person name="Rajandream M.A."/>
            <person name="Adlem E."/>
            <person name="Aert R."/>
            <person name="Anupama A."/>
            <person name="Apostolou Z."/>
            <person name="Attipoe P."/>
            <person name="Bason N."/>
            <person name="Bauser C."/>
            <person name="Beck A."/>
            <person name="Beverley S.M."/>
            <person name="Bianchettin G."/>
            <person name="Borzym K."/>
            <person name="Bothe G."/>
            <person name="Bruschi C.V."/>
            <person name="Collins M."/>
            <person name="Cadag E."/>
            <person name="Ciarloni L."/>
            <person name="Clayton C."/>
            <person name="Coulson R.M."/>
            <person name="Cronin A."/>
            <person name="Cruz A.K."/>
            <person name="Davies R.M."/>
            <person name="De Gaudenzi J."/>
            <person name="Dobson D.E."/>
            <person name="Duesterhoeft A."/>
            <person name="Fazelina G."/>
            <person name="Fosker N."/>
            <person name="Frasch A.C."/>
            <person name="Fraser A."/>
            <person name="Fuchs M."/>
            <person name="Gabel C."/>
            <person name="Goble A."/>
            <person name="Goffeau A."/>
            <person name="Harris D."/>
            <person name="Hertz-Fowler C."/>
            <person name="Hilbert H."/>
            <person name="Horn D."/>
            <person name="Huang Y."/>
            <person name="Klages S."/>
            <person name="Knights A."/>
            <person name="Kube M."/>
            <person name="Larke N."/>
            <person name="Litvin L."/>
            <person name="Lord A."/>
            <person name="Louie T."/>
            <person name="Marra M."/>
            <person name="Masuy D."/>
            <person name="Matthews K."/>
            <person name="Michaeli S."/>
            <person name="Mottram J.C."/>
            <person name="Muller-Auer S."/>
            <person name="Munden H."/>
            <person name="Nelson S."/>
            <person name="Norbertczak H."/>
            <person name="Oliver K."/>
            <person name="O'neil S."/>
            <person name="Pentony M."/>
            <person name="Pohl T.M."/>
            <person name="Price C."/>
            <person name="Purnelle B."/>
            <person name="Quail M.A."/>
            <person name="Rabbinowitsch E."/>
            <person name="Reinhardt R."/>
            <person name="Rieger M."/>
            <person name="Rinta J."/>
            <person name="Robben J."/>
            <person name="Robertson L."/>
            <person name="Ruiz J.C."/>
            <person name="Rutter S."/>
            <person name="Saunders D."/>
            <person name="Schafer M."/>
            <person name="Schein J."/>
            <person name="Schwartz D.C."/>
            <person name="Seeger K."/>
            <person name="Seyler A."/>
            <person name="Sharp S."/>
            <person name="Shin H."/>
            <person name="Sivam D."/>
            <person name="Squares R."/>
            <person name="Squares S."/>
            <person name="Tosato V."/>
            <person name="Vogt C."/>
            <person name="Volckaert G."/>
            <person name="Wambutt R."/>
            <person name="Warren T."/>
            <person name="Wedler H."/>
            <person name="Woodward J."/>
            <person name="Zhou S."/>
            <person name="Zimmermann W."/>
            <person name="Smith D.F."/>
            <person name="Blackwell J.M."/>
            <person name="Stuart K.D."/>
            <person name="Barrell B."/>
            <person name="Myler P.J."/>
        </authorList>
    </citation>
    <scope>NUCLEOTIDE SEQUENCE [LARGE SCALE GENOMIC DNA]</scope>
    <source>
        <strain evidence="2">MHOM/IL/81/Friedlin</strain>
    </source>
</reference>
<dbReference type="Proteomes" id="UP000000542">
    <property type="component" value="Chromosome 28"/>
</dbReference>
<evidence type="ECO:0000313" key="2">
    <source>
        <dbReference type="Proteomes" id="UP000000542"/>
    </source>
</evidence>
<dbReference type="KEGG" id="lma:LMJF_28_2940"/>
<dbReference type="VEuPathDB" id="TriTrypDB:LMJFC_280041100"/>
<organism evidence="1 2">
    <name type="scientific">Leishmania major</name>
    <dbReference type="NCBI Taxonomy" id="5664"/>
    <lineage>
        <taxon>Eukaryota</taxon>
        <taxon>Discoba</taxon>
        <taxon>Euglenozoa</taxon>
        <taxon>Kinetoplastea</taxon>
        <taxon>Metakinetoplastina</taxon>
        <taxon>Trypanosomatida</taxon>
        <taxon>Trypanosomatidae</taxon>
        <taxon>Leishmaniinae</taxon>
        <taxon>Leishmania</taxon>
    </lineage>
</organism>
<proteinExistence type="predicted"/>
<protein>
    <submittedName>
        <fullName evidence="1">Uncharacterized protein</fullName>
    </submittedName>
</protein>
<dbReference type="RefSeq" id="XP_001684580.1">
    <property type="nucleotide sequence ID" value="XM_001684528.1"/>
</dbReference>
<dbReference type="InParanoid" id="Q4Q7W8"/>
<dbReference type="HOGENOM" id="CLU_1819550_0_0_1"/>
<name>Q4Q7W8_LEIMA</name>